<proteinExistence type="predicted"/>
<sequence length="517" mass="56318">MANVYRNVIKDYAVTVVGTTAAAQASLYGEGIALDAKGYDDVADQYYGFSTDPTSIATNLGIASIFHVGARYAANKNKPDVDYATVKQDQDNFIDAVDDAQTEADNGSILTTPESFGDTALHADNINKAGKQIAEGKAVKVTPTQGTPKPVQTTLDVFKGVGTSKAVYDAARANGLSDIDARYVVALAHFESMGTFSPTIKNKHTSATGVFQFIDDTWKLEGGTTANRYSLSKQIELGIKHTKNNIAFIEERAGVTLKGSQIYIPHLLGRGGALEVFKALKENPNQSAREVISRFSDNPDKLMRINGIKPNATISEAINGFTSKIDDLAVNKYGALKDSINEPTLASIDTTIDNPQTTVVPKSDVFTLEDRDSAVFDTMMTGKPILDTQDIQTLEPKHSEDPFSDILVLEDSNEFGMIKSDIKFKASDEVEIDINAMVEKIIESIETSSIPHAHQSVRVKGDKETAVDLNPDPSITGEWVITPKEWSKKTQEEFMNRSHVDKDRSYSTGAKIRLSIC</sequence>
<evidence type="ECO:0000313" key="1">
    <source>
        <dbReference type="EMBL" id="QIT19981.1"/>
    </source>
</evidence>
<accession>A0A6H0G031</accession>
<geneLocation type="plasmid" evidence="2">
    <name>pa1254_1</name>
</geneLocation>
<evidence type="ECO:0000313" key="2">
    <source>
        <dbReference type="Proteomes" id="UP000501692"/>
    </source>
</evidence>
<protein>
    <recommendedName>
        <fullName evidence="3">Transglycosylase SLT domain-containing protein</fullName>
    </recommendedName>
</protein>
<dbReference type="Proteomes" id="UP000501692">
    <property type="component" value="Plasmid pA1254_1"/>
</dbReference>
<dbReference type="RefSeq" id="WP_167564467.1">
    <property type="nucleotide sequence ID" value="NZ_CP049807.1"/>
</dbReference>
<name>A0A6H0G031_ACIPI</name>
<dbReference type="AlphaFoldDB" id="A0A6H0G031"/>
<organism evidence="1 2">
    <name type="scientific">Acinetobacter pittii</name>
    <name type="common">Acinetobacter genomosp. 3</name>
    <dbReference type="NCBI Taxonomy" id="48296"/>
    <lineage>
        <taxon>Bacteria</taxon>
        <taxon>Pseudomonadati</taxon>
        <taxon>Pseudomonadota</taxon>
        <taxon>Gammaproteobacteria</taxon>
        <taxon>Moraxellales</taxon>
        <taxon>Moraxellaceae</taxon>
        <taxon>Acinetobacter</taxon>
        <taxon>Acinetobacter calcoaceticus/baumannii complex</taxon>
    </lineage>
</organism>
<keyword evidence="1" id="KW-0614">Plasmid</keyword>
<reference evidence="1 2" key="1">
    <citation type="submission" date="2020-03" db="EMBL/GenBank/DDBJ databases">
        <authorList>
            <person name="Zhang L."/>
            <person name="Han X."/>
            <person name="Chen Y."/>
            <person name="Yu Y."/>
        </authorList>
    </citation>
    <scope>NUCLEOTIDE SEQUENCE [LARGE SCALE GENOMIC DNA]</scope>
    <source>
        <strain evidence="1 2">A1254</strain>
        <plasmid evidence="2">pa1254_1</plasmid>
    </source>
</reference>
<dbReference type="InterPro" id="IPR023346">
    <property type="entry name" value="Lysozyme-like_dom_sf"/>
</dbReference>
<dbReference type="SUPFAM" id="SSF53955">
    <property type="entry name" value="Lysozyme-like"/>
    <property type="match status" value="1"/>
</dbReference>
<dbReference type="EMBL" id="CP049807">
    <property type="protein sequence ID" value="QIT19981.1"/>
    <property type="molecule type" value="Genomic_DNA"/>
</dbReference>
<evidence type="ECO:0008006" key="3">
    <source>
        <dbReference type="Google" id="ProtNLM"/>
    </source>
</evidence>
<dbReference type="Gene3D" id="1.10.530.10">
    <property type="match status" value="1"/>
</dbReference>
<gene>
    <name evidence="1" type="ORF">G8E09_19415</name>
</gene>